<organism evidence="1 2">
    <name type="scientific">Rhypophila decipiens</name>
    <dbReference type="NCBI Taxonomy" id="261697"/>
    <lineage>
        <taxon>Eukaryota</taxon>
        <taxon>Fungi</taxon>
        <taxon>Dikarya</taxon>
        <taxon>Ascomycota</taxon>
        <taxon>Pezizomycotina</taxon>
        <taxon>Sordariomycetes</taxon>
        <taxon>Sordariomycetidae</taxon>
        <taxon>Sordariales</taxon>
        <taxon>Naviculisporaceae</taxon>
        <taxon>Rhypophila</taxon>
    </lineage>
</organism>
<sequence>MLPYMRRRVCNQRTSLSLLDSNSLPGSAHTVGKSMVRRSCGWCWPCRHILRDGFVKMGIREHGVVGYASQERTMPWHPTRVGHTRLAGVNSFSPPTETVPPPGGSSILGRVECIFYLSPRCLRKTLHLAGSTALGNLIKLLRNCALDDLPFFRCDPPNHQYRHILLEKGPKVPLGRLEPLIPKIQHPKPDPSMLSQKINHLLRVLIFDLLERYDSRGGCGVATRGEIFLKTVIRINYNPGVKGE</sequence>
<protein>
    <submittedName>
        <fullName evidence="1">Uncharacterized protein</fullName>
    </submittedName>
</protein>
<reference evidence="1" key="2">
    <citation type="submission" date="2023-05" db="EMBL/GenBank/DDBJ databases">
        <authorList>
            <consortium name="Lawrence Berkeley National Laboratory"/>
            <person name="Steindorff A."/>
            <person name="Hensen N."/>
            <person name="Bonometti L."/>
            <person name="Westerberg I."/>
            <person name="Brannstrom I.O."/>
            <person name="Guillou S."/>
            <person name="Cros-Aarteil S."/>
            <person name="Calhoun S."/>
            <person name="Haridas S."/>
            <person name="Kuo A."/>
            <person name="Mondo S."/>
            <person name="Pangilinan J."/>
            <person name="Riley R."/>
            <person name="Labutti K."/>
            <person name="Andreopoulos B."/>
            <person name="Lipzen A."/>
            <person name="Chen C."/>
            <person name="Yanf M."/>
            <person name="Daum C."/>
            <person name="Ng V."/>
            <person name="Clum A."/>
            <person name="Ohm R."/>
            <person name="Martin F."/>
            <person name="Silar P."/>
            <person name="Natvig D."/>
            <person name="Lalanne C."/>
            <person name="Gautier V."/>
            <person name="Ament-Velasquez S.L."/>
            <person name="Kruys A."/>
            <person name="Hutchinson M.I."/>
            <person name="Powell A.J."/>
            <person name="Barry K."/>
            <person name="Miller A.N."/>
            <person name="Grigoriev I.V."/>
            <person name="Debuchy R."/>
            <person name="Gladieux P."/>
            <person name="Thoren M.H."/>
            <person name="Johannesson H."/>
        </authorList>
    </citation>
    <scope>NUCLEOTIDE SEQUENCE</scope>
    <source>
        <strain evidence="1">PSN293</strain>
    </source>
</reference>
<proteinExistence type="predicted"/>
<dbReference type="AlphaFoldDB" id="A0AAN6YH96"/>
<reference evidence="1" key="1">
    <citation type="journal article" date="2023" name="Mol. Phylogenet. Evol.">
        <title>Genome-scale phylogeny and comparative genomics of the fungal order Sordariales.</title>
        <authorList>
            <person name="Hensen N."/>
            <person name="Bonometti L."/>
            <person name="Westerberg I."/>
            <person name="Brannstrom I.O."/>
            <person name="Guillou S."/>
            <person name="Cros-Aarteil S."/>
            <person name="Calhoun S."/>
            <person name="Haridas S."/>
            <person name="Kuo A."/>
            <person name="Mondo S."/>
            <person name="Pangilinan J."/>
            <person name="Riley R."/>
            <person name="LaButti K."/>
            <person name="Andreopoulos B."/>
            <person name="Lipzen A."/>
            <person name="Chen C."/>
            <person name="Yan M."/>
            <person name="Daum C."/>
            <person name="Ng V."/>
            <person name="Clum A."/>
            <person name="Steindorff A."/>
            <person name="Ohm R.A."/>
            <person name="Martin F."/>
            <person name="Silar P."/>
            <person name="Natvig D.O."/>
            <person name="Lalanne C."/>
            <person name="Gautier V."/>
            <person name="Ament-Velasquez S.L."/>
            <person name="Kruys A."/>
            <person name="Hutchinson M.I."/>
            <person name="Powell A.J."/>
            <person name="Barry K."/>
            <person name="Miller A.N."/>
            <person name="Grigoriev I.V."/>
            <person name="Debuchy R."/>
            <person name="Gladieux P."/>
            <person name="Hiltunen Thoren M."/>
            <person name="Johannesson H."/>
        </authorList>
    </citation>
    <scope>NUCLEOTIDE SEQUENCE</scope>
    <source>
        <strain evidence="1">PSN293</strain>
    </source>
</reference>
<dbReference type="EMBL" id="MU858053">
    <property type="protein sequence ID" value="KAK4218458.1"/>
    <property type="molecule type" value="Genomic_DNA"/>
</dbReference>
<comment type="caution">
    <text evidence="1">The sequence shown here is derived from an EMBL/GenBank/DDBJ whole genome shotgun (WGS) entry which is preliminary data.</text>
</comment>
<evidence type="ECO:0000313" key="1">
    <source>
        <dbReference type="EMBL" id="KAK4218458.1"/>
    </source>
</evidence>
<accession>A0AAN6YH96</accession>
<dbReference type="Proteomes" id="UP001301769">
    <property type="component" value="Unassembled WGS sequence"/>
</dbReference>
<gene>
    <name evidence="1" type="ORF">QBC37DRAFT_478911</name>
</gene>
<evidence type="ECO:0000313" key="2">
    <source>
        <dbReference type="Proteomes" id="UP001301769"/>
    </source>
</evidence>
<name>A0AAN6YH96_9PEZI</name>
<keyword evidence="2" id="KW-1185">Reference proteome</keyword>